<dbReference type="RefSeq" id="WP_155693507.1">
    <property type="nucleotide sequence ID" value="NZ_WOCD01000001.1"/>
</dbReference>
<feature type="domain" description="Enoyl reductase (ER)" evidence="3">
    <location>
        <begin position="18"/>
        <end position="333"/>
    </location>
</feature>
<dbReference type="AlphaFoldDB" id="A0A6N8F7P6"/>
<dbReference type="OrthoDB" id="9771084at2"/>
<dbReference type="Pfam" id="PF08240">
    <property type="entry name" value="ADH_N"/>
    <property type="match status" value="1"/>
</dbReference>
<dbReference type="Pfam" id="PF00107">
    <property type="entry name" value="ADH_zinc_N"/>
    <property type="match status" value="1"/>
</dbReference>
<dbReference type="Gene3D" id="3.90.180.10">
    <property type="entry name" value="Medium-chain alcohol dehydrogenases, catalytic domain"/>
    <property type="match status" value="1"/>
</dbReference>
<dbReference type="Proteomes" id="UP000439994">
    <property type="component" value="Unassembled WGS sequence"/>
</dbReference>
<dbReference type="EMBL" id="WOCD01000001">
    <property type="protein sequence ID" value="MUH71087.1"/>
    <property type="molecule type" value="Genomic_DNA"/>
</dbReference>
<comment type="caution">
    <text evidence="4">The sequence shown here is derived from an EMBL/GenBank/DDBJ whole genome shotgun (WGS) entry which is preliminary data.</text>
</comment>
<dbReference type="InterPro" id="IPR011032">
    <property type="entry name" value="GroES-like_sf"/>
</dbReference>
<dbReference type="PANTHER" id="PTHR48106">
    <property type="entry name" value="QUINONE OXIDOREDUCTASE PIG3-RELATED"/>
    <property type="match status" value="1"/>
</dbReference>
<evidence type="ECO:0000313" key="5">
    <source>
        <dbReference type="Proteomes" id="UP000439994"/>
    </source>
</evidence>
<reference evidence="4 5" key="1">
    <citation type="submission" date="2019-11" db="EMBL/GenBank/DDBJ databases">
        <title>P. haliotis isolates from Z. marina roots.</title>
        <authorList>
            <person name="Cohen M."/>
            <person name="Jospin G."/>
            <person name="Eisen J.A."/>
            <person name="Coil D.A."/>
        </authorList>
    </citation>
    <scope>NUCLEOTIDE SEQUENCE [LARGE SCALE GENOMIC DNA]</scope>
    <source>
        <strain evidence="4 5">UCD-MCMsp1aY</strain>
    </source>
</reference>
<protein>
    <submittedName>
        <fullName evidence="4">Zinc-binding dehydrogenase</fullName>
    </submittedName>
</protein>
<dbReference type="InterPro" id="IPR036291">
    <property type="entry name" value="NAD(P)-bd_dom_sf"/>
</dbReference>
<dbReference type="SUPFAM" id="SSF50129">
    <property type="entry name" value="GroES-like"/>
    <property type="match status" value="1"/>
</dbReference>
<dbReference type="InterPro" id="IPR013154">
    <property type="entry name" value="ADH-like_N"/>
</dbReference>
<evidence type="ECO:0000313" key="4">
    <source>
        <dbReference type="EMBL" id="MUH71087.1"/>
    </source>
</evidence>
<dbReference type="GO" id="GO:0070402">
    <property type="term" value="F:NADPH binding"/>
    <property type="evidence" value="ECO:0007669"/>
    <property type="project" value="TreeGrafter"/>
</dbReference>
<dbReference type="InterPro" id="IPR013149">
    <property type="entry name" value="ADH-like_C"/>
</dbReference>
<dbReference type="GO" id="GO:0016651">
    <property type="term" value="F:oxidoreductase activity, acting on NAD(P)H"/>
    <property type="evidence" value="ECO:0007669"/>
    <property type="project" value="TreeGrafter"/>
</dbReference>
<evidence type="ECO:0000259" key="3">
    <source>
        <dbReference type="SMART" id="SM00829"/>
    </source>
</evidence>
<name>A0A6N8F7P6_9GAMM</name>
<proteinExistence type="predicted"/>
<keyword evidence="1" id="KW-0521">NADP</keyword>
<keyword evidence="5" id="KW-1185">Reference proteome</keyword>
<dbReference type="SUPFAM" id="SSF51735">
    <property type="entry name" value="NAD(P)-binding Rossmann-fold domains"/>
    <property type="match status" value="1"/>
</dbReference>
<dbReference type="InterPro" id="IPR020843">
    <property type="entry name" value="ER"/>
</dbReference>
<evidence type="ECO:0000256" key="1">
    <source>
        <dbReference type="ARBA" id="ARBA00022857"/>
    </source>
</evidence>
<accession>A0A6N8F7P6</accession>
<dbReference type="SMART" id="SM00829">
    <property type="entry name" value="PKS_ER"/>
    <property type="match status" value="1"/>
</dbReference>
<evidence type="ECO:0000256" key="2">
    <source>
        <dbReference type="ARBA" id="ARBA00023002"/>
    </source>
</evidence>
<keyword evidence="2" id="KW-0560">Oxidoreductase</keyword>
<gene>
    <name evidence="4" type="ORF">GNP35_00385</name>
</gene>
<dbReference type="Gene3D" id="3.40.50.720">
    <property type="entry name" value="NAD(P)-binding Rossmann-like Domain"/>
    <property type="match status" value="1"/>
</dbReference>
<organism evidence="4 5">
    <name type="scientific">Psychrosphaera haliotis</name>
    <dbReference type="NCBI Taxonomy" id="555083"/>
    <lineage>
        <taxon>Bacteria</taxon>
        <taxon>Pseudomonadati</taxon>
        <taxon>Pseudomonadota</taxon>
        <taxon>Gammaproteobacteria</taxon>
        <taxon>Alteromonadales</taxon>
        <taxon>Pseudoalteromonadaceae</taxon>
        <taxon>Psychrosphaera</taxon>
    </lineage>
</organism>
<sequence>MTKTTSKNKTMKAIAVNNVCNDFKLVEVSVDIPEVNEGYHLVKIECVGLNQIDGKLAQCGIDAWTFPHVLGLDAVGIVVENSLGSAPAIGTRVAWHHNLKEQGVLSEYVCVPSHALIEVPKSVTPEVAATVPCAGMTAYLTLERLNLHEDQTILIKGGASTVGQFAIQLANNIGYRVITTAKSENSAWLRQLGAEHVIDYNETETQKSILEITCERGVDAIVDTIGGKSTAKDLDSLRFAGSIACLAPFDAIDNARMFTKAPTIIAISLNGAWLADDMCGQLKMAFIGQKLFNCVASGKLKTPTVVPVKFDPSEIENGLKQQMAGLIKGKQVVSLK</sequence>